<dbReference type="Proteomes" id="UP001497457">
    <property type="component" value="Chromosome 36b"/>
</dbReference>
<keyword evidence="2" id="KW-1185">Reference proteome</keyword>
<organism evidence="1 2">
    <name type="scientific">Urochloa decumbens</name>
    <dbReference type="NCBI Taxonomy" id="240449"/>
    <lineage>
        <taxon>Eukaryota</taxon>
        <taxon>Viridiplantae</taxon>
        <taxon>Streptophyta</taxon>
        <taxon>Embryophyta</taxon>
        <taxon>Tracheophyta</taxon>
        <taxon>Spermatophyta</taxon>
        <taxon>Magnoliopsida</taxon>
        <taxon>Liliopsida</taxon>
        <taxon>Poales</taxon>
        <taxon>Poaceae</taxon>
        <taxon>PACMAD clade</taxon>
        <taxon>Panicoideae</taxon>
        <taxon>Panicodae</taxon>
        <taxon>Paniceae</taxon>
        <taxon>Melinidinae</taxon>
        <taxon>Urochloa</taxon>
    </lineage>
</organism>
<dbReference type="PANTHER" id="PTHR33085:SF129">
    <property type="entry name" value="OS04G0426500 PROTEIN"/>
    <property type="match status" value="1"/>
</dbReference>
<dbReference type="AlphaFoldDB" id="A0ABC9E506"/>
<name>A0ABC9E506_9POAL</name>
<proteinExistence type="predicted"/>
<dbReference type="InterPro" id="IPR012871">
    <property type="entry name" value="DUF1668_ORYSA"/>
</dbReference>
<gene>
    <name evidence="1" type="ORF">URODEC1_LOCUS91911</name>
</gene>
<evidence type="ECO:0000313" key="2">
    <source>
        <dbReference type="Proteomes" id="UP001497457"/>
    </source>
</evidence>
<dbReference type="PANTHER" id="PTHR33085">
    <property type="entry name" value="OS12G0113100 PROTEIN-RELATED"/>
    <property type="match status" value="1"/>
</dbReference>
<protein>
    <submittedName>
        <fullName evidence="1">Uncharacterized protein</fullName>
    </submittedName>
</protein>
<evidence type="ECO:0000313" key="1">
    <source>
        <dbReference type="EMBL" id="CAL5051059.1"/>
    </source>
</evidence>
<dbReference type="EMBL" id="OZ075146">
    <property type="protein sequence ID" value="CAL5051059.1"/>
    <property type="molecule type" value="Genomic_DNA"/>
</dbReference>
<reference evidence="1" key="1">
    <citation type="submission" date="2024-10" db="EMBL/GenBank/DDBJ databases">
        <authorList>
            <person name="Ryan C."/>
        </authorList>
    </citation>
    <scope>NUCLEOTIDE SEQUENCE [LARGE SCALE GENOMIC DNA]</scope>
</reference>
<dbReference type="Pfam" id="PF07893">
    <property type="entry name" value="DUF1668"/>
    <property type="match status" value="1"/>
</dbReference>
<accession>A0ABC9E506</accession>
<sequence length="339" mass="38296">MAGSRRRQRDSALVAVYDYKVGYLVFRFSLKGLFSDESTSSLPQEVLPFPPSPVACFRRHPHCAGLMALVASPKGNKIVVATDSRRTIVYDTTKSEYSSGPDQRGAKPRPILVAGQGRRRRDMFLMTTYPDFSESGPQFEALRLQGGDHLRSLPVPPPPIGYDRRHLWGLGCQVSSYFAMGQRVWLSMKGEGTYSFDMARREWRHEGSWVLPLEDRAVYVPELGLLLGFKRMLFFCAYNITASPPVIRHQWRWSELAPSKHQKLADGLDFICPGLAYLGGGRFCVSWSTTKPRDDKMGRRLFALTAVEVSRSGGGKLQLCKRRSRCYLMSPDQTRGYVL</sequence>